<organism evidence="2 3">
    <name type="scientific">Escherichia phage A5-4</name>
    <dbReference type="NCBI Taxonomy" id="2996162"/>
    <lineage>
        <taxon>Viruses</taxon>
        <taxon>Duplodnaviria</taxon>
        <taxon>Heunggongvirae</taxon>
        <taxon>Uroviricota</taxon>
        <taxon>Caudoviricetes</taxon>
        <taxon>Vequintavirinae</taxon>
    </lineage>
</organism>
<dbReference type="EMBL" id="OP744025">
    <property type="protein sequence ID" value="UZZ64303.1"/>
    <property type="molecule type" value="Genomic_DNA"/>
</dbReference>
<evidence type="ECO:0000313" key="2">
    <source>
        <dbReference type="EMBL" id="UZZ64303.1"/>
    </source>
</evidence>
<name>A0AAE9TI40_9CAUD</name>
<keyword evidence="3" id="KW-1185">Reference proteome</keyword>
<sequence>MQSSSSSGDGSHSIALSSVVRPGWRGKKTINDLPLYGKEKEN</sequence>
<evidence type="ECO:0000313" key="3">
    <source>
        <dbReference type="Proteomes" id="UP001236076"/>
    </source>
</evidence>
<feature type="region of interest" description="Disordered" evidence="1">
    <location>
        <begin position="1"/>
        <end position="42"/>
    </location>
</feature>
<proteinExistence type="predicted"/>
<dbReference type="Proteomes" id="UP001236076">
    <property type="component" value="Segment"/>
</dbReference>
<reference evidence="2 3" key="1">
    <citation type="submission" date="2022-10" db="EMBL/GenBank/DDBJ databases">
        <authorList>
            <person name="Cortes-Martin A."/>
            <person name="Buttimer C.T.H."/>
            <person name="Hill C."/>
        </authorList>
    </citation>
    <scope>NUCLEOTIDE SEQUENCE [LARGE SCALE GENOMIC DNA]</scope>
</reference>
<feature type="compositionally biased region" description="Low complexity" evidence="1">
    <location>
        <begin position="1"/>
        <end position="18"/>
    </location>
</feature>
<gene>
    <name evidence="2" type="ORF">A54_63</name>
</gene>
<accession>A0AAE9TI40</accession>
<evidence type="ECO:0000256" key="1">
    <source>
        <dbReference type="SAM" id="MobiDB-lite"/>
    </source>
</evidence>
<protein>
    <submittedName>
        <fullName evidence="2">Uncharacterized protein</fullName>
    </submittedName>
</protein>